<dbReference type="SUPFAM" id="SSF48008">
    <property type="entry name" value="GntR ligand-binding domain-like"/>
    <property type="match status" value="1"/>
</dbReference>
<reference evidence="5 6" key="1">
    <citation type="journal article" date="2015" name="Int. J. Syst. Evol. Microbiol.">
        <title>Aestuariivita atlantica sp. nov., isolated from deep sea sediment of the Atlantic Ocean.</title>
        <authorList>
            <person name="Li G."/>
            <person name="Lai Q."/>
            <person name="Du Y."/>
            <person name="Liu X."/>
            <person name="Sun F."/>
            <person name="Shao Z."/>
        </authorList>
    </citation>
    <scope>NUCLEOTIDE SEQUENCE [LARGE SCALE GENOMIC DNA]</scope>
    <source>
        <strain evidence="5 6">22II-S11-z3</strain>
    </source>
</reference>
<gene>
    <name evidence="5" type="ORF">ATO11_03380</name>
</gene>
<accession>A0A0L1JWD0</accession>
<proteinExistence type="predicted"/>
<organism evidence="5 6">
    <name type="scientific">Pseudaestuariivita atlantica</name>
    <dbReference type="NCBI Taxonomy" id="1317121"/>
    <lineage>
        <taxon>Bacteria</taxon>
        <taxon>Pseudomonadati</taxon>
        <taxon>Pseudomonadota</taxon>
        <taxon>Alphaproteobacteria</taxon>
        <taxon>Rhodobacterales</taxon>
        <taxon>Paracoccaceae</taxon>
        <taxon>Pseudaestuariivita</taxon>
    </lineage>
</organism>
<keyword evidence="3" id="KW-0804">Transcription</keyword>
<evidence type="ECO:0000256" key="1">
    <source>
        <dbReference type="ARBA" id="ARBA00023015"/>
    </source>
</evidence>
<dbReference type="SUPFAM" id="SSF46785">
    <property type="entry name" value="Winged helix' DNA-binding domain"/>
    <property type="match status" value="1"/>
</dbReference>
<evidence type="ECO:0000313" key="6">
    <source>
        <dbReference type="Proteomes" id="UP000036938"/>
    </source>
</evidence>
<dbReference type="Gene3D" id="1.20.120.530">
    <property type="entry name" value="GntR ligand-binding domain-like"/>
    <property type="match status" value="1"/>
</dbReference>
<dbReference type="GO" id="GO:0003700">
    <property type="term" value="F:DNA-binding transcription factor activity"/>
    <property type="evidence" value="ECO:0007669"/>
    <property type="project" value="InterPro"/>
</dbReference>
<dbReference type="PROSITE" id="PS50949">
    <property type="entry name" value="HTH_GNTR"/>
    <property type="match status" value="1"/>
</dbReference>
<feature type="domain" description="HTH gntR-type" evidence="4">
    <location>
        <begin position="6"/>
        <end position="73"/>
    </location>
</feature>
<keyword evidence="6" id="KW-1185">Reference proteome</keyword>
<evidence type="ECO:0000313" key="5">
    <source>
        <dbReference type="EMBL" id="KNG95713.1"/>
    </source>
</evidence>
<dbReference type="Proteomes" id="UP000036938">
    <property type="component" value="Unassembled WGS sequence"/>
</dbReference>
<comment type="caution">
    <text evidence="5">The sequence shown here is derived from an EMBL/GenBank/DDBJ whole genome shotgun (WGS) entry which is preliminary data.</text>
</comment>
<dbReference type="AlphaFoldDB" id="A0A0L1JWD0"/>
<dbReference type="PATRIC" id="fig|1317121.7.peg.688"/>
<dbReference type="STRING" id="1317121.ATO11_03380"/>
<dbReference type="InterPro" id="IPR000524">
    <property type="entry name" value="Tscrpt_reg_HTH_GntR"/>
</dbReference>
<dbReference type="Gene3D" id="1.10.10.10">
    <property type="entry name" value="Winged helix-like DNA-binding domain superfamily/Winged helix DNA-binding domain"/>
    <property type="match status" value="1"/>
</dbReference>
<dbReference type="InterPro" id="IPR036388">
    <property type="entry name" value="WH-like_DNA-bd_sf"/>
</dbReference>
<sequence>MGLVQDSTAWDVVDRLRAALLDGRFAHGSKLKPDTLRTSLGCSASAVREALFRLSTEGLVQFHPQRGFRVPQRDIELLHDITQVRIMIEEQGACRSIRNADVAWEARLTAAHHKLSHIESRVQRTEPTDEVFQLWVRGEQEFHQTLIGNCGSQILVDMHLAIYRRFRQQMVTSDRDFTHLPVNRDQHLEILDAALARDEDGVCRRIRAHLGRHLVRPIPEREAVPA</sequence>
<dbReference type="InterPro" id="IPR008920">
    <property type="entry name" value="TF_FadR/GntR_C"/>
</dbReference>
<evidence type="ECO:0000259" key="4">
    <source>
        <dbReference type="PROSITE" id="PS50949"/>
    </source>
</evidence>
<dbReference type="InterPro" id="IPR011711">
    <property type="entry name" value="GntR_C"/>
</dbReference>
<name>A0A0L1JWD0_9RHOB</name>
<protein>
    <recommendedName>
        <fullName evidence="4">HTH gntR-type domain-containing protein</fullName>
    </recommendedName>
</protein>
<keyword evidence="2" id="KW-0238">DNA-binding</keyword>
<dbReference type="InterPro" id="IPR036390">
    <property type="entry name" value="WH_DNA-bd_sf"/>
</dbReference>
<dbReference type="Pfam" id="PF07729">
    <property type="entry name" value="FCD"/>
    <property type="match status" value="1"/>
</dbReference>
<evidence type="ECO:0000256" key="3">
    <source>
        <dbReference type="ARBA" id="ARBA00023163"/>
    </source>
</evidence>
<dbReference type="SMART" id="SM00345">
    <property type="entry name" value="HTH_GNTR"/>
    <property type="match status" value="1"/>
</dbReference>
<dbReference type="RefSeq" id="WP_110553550.1">
    <property type="nucleotide sequence ID" value="NZ_AQQZ01000001.1"/>
</dbReference>
<keyword evidence="1" id="KW-0805">Transcription regulation</keyword>
<dbReference type="OrthoDB" id="8155773at2"/>
<dbReference type="PANTHER" id="PTHR43537:SF20">
    <property type="entry name" value="HTH-TYPE TRANSCRIPTIONAL REPRESSOR GLAR"/>
    <property type="match status" value="1"/>
</dbReference>
<dbReference type="Pfam" id="PF00392">
    <property type="entry name" value="GntR"/>
    <property type="match status" value="1"/>
</dbReference>
<dbReference type="EMBL" id="AQQZ01000001">
    <property type="protein sequence ID" value="KNG95713.1"/>
    <property type="molecule type" value="Genomic_DNA"/>
</dbReference>
<dbReference type="PANTHER" id="PTHR43537">
    <property type="entry name" value="TRANSCRIPTIONAL REGULATOR, GNTR FAMILY"/>
    <property type="match status" value="1"/>
</dbReference>
<evidence type="ECO:0000256" key="2">
    <source>
        <dbReference type="ARBA" id="ARBA00023125"/>
    </source>
</evidence>
<dbReference type="GO" id="GO:0003677">
    <property type="term" value="F:DNA binding"/>
    <property type="evidence" value="ECO:0007669"/>
    <property type="project" value="UniProtKB-KW"/>
</dbReference>
<dbReference type="SMART" id="SM00895">
    <property type="entry name" value="FCD"/>
    <property type="match status" value="1"/>
</dbReference>